<dbReference type="GO" id="GO:0003677">
    <property type="term" value="F:DNA binding"/>
    <property type="evidence" value="ECO:0007669"/>
    <property type="project" value="UniProtKB-KW"/>
</dbReference>
<evidence type="ECO:0000256" key="5">
    <source>
        <dbReference type="SAM" id="Phobius"/>
    </source>
</evidence>
<dbReference type="SUPFAM" id="SSF46894">
    <property type="entry name" value="C-terminal effector domain of the bipartite response regulators"/>
    <property type="match status" value="1"/>
</dbReference>
<feature type="transmembrane region" description="Helical" evidence="5">
    <location>
        <begin position="76"/>
        <end position="98"/>
    </location>
</feature>
<dbReference type="PROSITE" id="PS50043">
    <property type="entry name" value="HTH_LUXR_2"/>
    <property type="match status" value="1"/>
</dbReference>
<dbReference type="SUPFAM" id="SSF103473">
    <property type="entry name" value="MFS general substrate transporter"/>
    <property type="match status" value="1"/>
</dbReference>
<evidence type="ECO:0000256" key="2">
    <source>
        <dbReference type="ARBA" id="ARBA00023125"/>
    </source>
</evidence>
<evidence type="ECO:0000256" key="1">
    <source>
        <dbReference type="ARBA" id="ARBA00023015"/>
    </source>
</evidence>
<reference evidence="7 8" key="1">
    <citation type="journal article" date="2018" name="Int. J. Syst. Evol. Microbiol.">
        <title>Rubneribacter badeniensis gen. nov., sp. nov. and Enteroscipio rubneri gen. nov., sp. nov., new members of the Eggerthellaceae isolated from human faeces.</title>
        <authorList>
            <person name="Danylec N."/>
            <person name="Gobl A."/>
            <person name="Stoll D.A."/>
            <person name="Hetzer B."/>
            <person name="Kulling S.E."/>
            <person name="Huch M."/>
        </authorList>
    </citation>
    <scope>NUCLEOTIDE SEQUENCE [LARGE SCALE GENOMIC DNA]</scope>
    <source>
        <strain evidence="7 8">ResAG-85</strain>
    </source>
</reference>
<organism evidence="7 8">
    <name type="scientific">Rubneribacter badeniensis</name>
    <dbReference type="NCBI Taxonomy" id="2070688"/>
    <lineage>
        <taxon>Bacteria</taxon>
        <taxon>Bacillati</taxon>
        <taxon>Actinomycetota</taxon>
        <taxon>Coriobacteriia</taxon>
        <taxon>Eggerthellales</taxon>
        <taxon>Eggerthellaceae</taxon>
        <taxon>Rubneribacter</taxon>
    </lineage>
</organism>
<evidence type="ECO:0000313" key="8">
    <source>
        <dbReference type="Proteomes" id="UP000236488"/>
    </source>
</evidence>
<dbReference type="Pfam" id="PF00196">
    <property type="entry name" value="GerE"/>
    <property type="match status" value="1"/>
</dbReference>
<dbReference type="InterPro" id="IPR036388">
    <property type="entry name" value="WH-like_DNA-bd_sf"/>
</dbReference>
<gene>
    <name evidence="7" type="ORF">C2L80_07630</name>
</gene>
<keyword evidence="8" id="KW-1185">Reference proteome</keyword>
<protein>
    <recommendedName>
        <fullName evidence="6">HTH luxR-type domain-containing protein</fullName>
    </recommendedName>
</protein>
<dbReference type="PANTHER" id="PTHR44688">
    <property type="entry name" value="DNA-BINDING TRANSCRIPTIONAL ACTIVATOR DEVR_DOSR"/>
    <property type="match status" value="1"/>
</dbReference>
<feature type="transmembrane region" description="Helical" evidence="5">
    <location>
        <begin position="138"/>
        <end position="158"/>
    </location>
</feature>
<feature type="transmembrane region" description="Helical" evidence="5">
    <location>
        <begin position="270"/>
        <end position="288"/>
    </location>
</feature>
<feature type="coiled-coil region" evidence="4">
    <location>
        <begin position="387"/>
        <end position="414"/>
    </location>
</feature>
<dbReference type="Proteomes" id="UP000236488">
    <property type="component" value="Unassembled WGS sequence"/>
</dbReference>
<dbReference type="SMART" id="SM00421">
    <property type="entry name" value="HTH_LUXR"/>
    <property type="match status" value="1"/>
</dbReference>
<feature type="transmembrane region" description="Helical" evidence="5">
    <location>
        <begin position="164"/>
        <end position="181"/>
    </location>
</feature>
<comment type="caution">
    <text evidence="7">The sequence shown here is derived from an EMBL/GenBank/DDBJ whole genome shotgun (WGS) entry which is preliminary data.</text>
</comment>
<keyword evidence="1" id="KW-0805">Transcription regulation</keyword>
<keyword evidence="5" id="KW-0812">Transmembrane</keyword>
<keyword evidence="4" id="KW-0175">Coiled coil</keyword>
<evidence type="ECO:0000256" key="3">
    <source>
        <dbReference type="ARBA" id="ARBA00023163"/>
    </source>
</evidence>
<keyword evidence="5" id="KW-1133">Transmembrane helix</keyword>
<dbReference type="EMBL" id="PPEL01000040">
    <property type="protein sequence ID" value="PNV65235.1"/>
    <property type="molecule type" value="Genomic_DNA"/>
</dbReference>
<feature type="transmembrane region" description="Helical" evidence="5">
    <location>
        <begin position="215"/>
        <end position="237"/>
    </location>
</feature>
<dbReference type="Gene3D" id="1.10.10.10">
    <property type="entry name" value="Winged helix-like DNA-binding domain superfamily/Winged helix DNA-binding domain"/>
    <property type="match status" value="1"/>
</dbReference>
<dbReference type="PROSITE" id="PS51257">
    <property type="entry name" value="PROKAR_LIPOPROTEIN"/>
    <property type="match status" value="1"/>
</dbReference>
<dbReference type="InterPro" id="IPR016032">
    <property type="entry name" value="Sig_transdc_resp-reg_C-effctor"/>
</dbReference>
<keyword evidence="3" id="KW-0804">Transcription</keyword>
<evidence type="ECO:0000256" key="4">
    <source>
        <dbReference type="SAM" id="Coils"/>
    </source>
</evidence>
<proteinExistence type="predicted"/>
<feature type="transmembrane region" description="Helical" evidence="5">
    <location>
        <begin position="243"/>
        <end position="263"/>
    </location>
</feature>
<keyword evidence="5" id="KW-0472">Membrane</keyword>
<dbReference type="PRINTS" id="PR00038">
    <property type="entry name" value="HTHLUXR"/>
</dbReference>
<dbReference type="InterPro" id="IPR000792">
    <property type="entry name" value="Tscrpt_reg_LuxR_C"/>
</dbReference>
<keyword evidence="2" id="KW-0238">DNA-binding</keyword>
<feature type="transmembrane region" description="Helical" evidence="5">
    <location>
        <begin position="294"/>
        <end position="313"/>
    </location>
</feature>
<evidence type="ECO:0000259" key="6">
    <source>
        <dbReference type="PROSITE" id="PS50043"/>
    </source>
</evidence>
<feature type="transmembrane region" description="Helical" evidence="5">
    <location>
        <begin position="322"/>
        <end position="345"/>
    </location>
</feature>
<dbReference type="AlphaFoldDB" id="A0A2K2U4H7"/>
<feature type="transmembrane region" description="Helical" evidence="5">
    <location>
        <begin position="357"/>
        <end position="378"/>
    </location>
</feature>
<feature type="domain" description="HTH luxR-type" evidence="6">
    <location>
        <begin position="422"/>
        <end position="487"/>
    </location>
</feature>
<feature type="transmembrane region" description="Helical" evidence="5">
    <location>
        <begin position="104"/>
        <end position="126"/>
    </location>
</feature>
<sequence length="491" mass="53433">MRWGKDGNALLAAMLAGFALLCCASVACIFPNSLMSNDAPRDAYRAFNMAFGISTSVMSLCYGLAVARFRRVASKVFFVGAMGGYGMLACGLALAFAAGCEGEIELAGAAGMLSGIGLAPAMVFWFGMLTFLQEHRAAFVQGWQALMGGVLFASLFLLTADAGWAIILVCVLVSWLCAAVVRRMEKACDTHSFHEGSREHDGASEDALDALQVSVLPVAGFAVVSFLQGALMAIAMAPEGSPWGGIASSWGAPVGACAFLLWTRFGRRRNYTVALQVVLCLIAIALVLVPFDALILFMGAGYQVCGLVFYSLVIDELSSRRALAVVFISVGYSFSHVAFLAGLYVPGTFGVRSYDAFHQSMPLMVFLAYVVFAALLIVTQRSRKRELREMERVLFHQREEQEQLRRALADALEEKHVETCRAIGCRHGLTKRETEVLGLLARGRDVAFICEELYLARNTVKGYSKRIYAKLGVHSKQEVIDLVEAERHMRS</sequence>
<dbReference type="CDD" id="cd06170">
    <property type="entry name" value="LuxR_C_like"/>
    <property type="match status" value="1"/>
</dbReference>
<dbReference type="InterPro" id="IPR036259">
    <property type="entry name" value="MFS_trans_sf"/>
</dbReference>
<dbReference type="GO" id="GO:0006355">
    <property type="term" value="P:regulation of DNA-templated transcription"/>
    <property type="evidence" value="ECO:0007669"/>
    <property type="project" value="InterPro"/>
</dbReference>
<evidence type="ECO:0000313" key="7">
    <source>
        <dbReference type="EMBL" id="PNV65235.1"/>
    </source>
</evidence>
<accession>A0A2K2U4H7</accession>
<feature type="transmembrane region" description="Helical" evidence="5">
    <location>
        <begin position="43"/>
        <end position="64"/>
    </location>
</feature>
<name>A0A2K2U4H7_9ACTN</name>
<dbReference type="PANTHER" id="PTHR44688:SF16">
    <property type="entry name" value="DNA-BINDING TRANSCRIPTIONAL ACTIVATOR DEVR_DOSR"/>
    <property type="match status" value="1"/>
</dbReference>